<accession>A0A1C4VAK1</accession>
<dbReference type="RefSeq" id="WP_089017792.1">
    <property type="nucleotide sequence ID" value="NZ_LT607412.1"/>
</dbReference>
<dbReference type="AlphaFoldDB" id="A0A1C4VAK1"/>
<dbReference type="InterPro" id="IPR037883">
    <property type="entry name" value="Knr4/Smi1-like_sf"/>
</dbReference>
<dbReference type="Proteomes" id="UP000198243">
    <property type="component" value="Chromosome I"/>
</dbReference>
<dbReference type="OrthoDB" id="8452208at2"/>
<dbReference type="SUPFAM" id="SSF160631">
    <property type="entry name" value="SMI1/KNR4-like"/>
    <property type="match status" value="1"/>
</dbReference>
<protein>
    <submittedName>
        <fullName evidence="1">Cell wall assembly regulator SMI1</fullName>
    </submittedName>
</protein>
<sequence length="208" mass="23792">MSDVDQDLTTILGQLESQWRENGAPIAGRLAPGLSDDQLAADFRAADLHLPDEVRRWWGWHDGVRRLEPATRLGVESQVGPGGWEFLTLAESMAERNLMLSLCGRAHYPADDQDWDGYWRPSWLPLFAFDSNLVFVDLDRSPLGRVPVHLWAAQPEDVGVPRTTSLAELLAIWVRLLDERYYWWSAEQGRWQDRRPDVPPPLIDRGLL</sequence>
<evidence type="ECO:0000313" key="1">
    <source>
        <dbReference type="EMBL" id="SCE80765.1"/>
    </source>
</evidence>
<organism evidence="1 2">
    <name type="scientific">Micromonospora coriariae</name>
    <dbReference type="NCBI Taxonomy" id="285665"/>
    <lineage>
        <taxon>Bacteria</taxon>
        <taxon>Bacillati</taxon>
        <taxon>Actinomycetota</taxon>
        <taxon>Actinomycetes</taxon>
        <taxon>Micromonosporales</taxon>
        <taxon>Micromonosporaceae</taxon>
        <taxon>Micromonospora</taxon>
    </lineage>
</organism>
<reference evidence="2" key="1">
    <citation type="submission" date="2016-06" db="EMBL/GenBank/DDBJ databases">
        <authorList>
            <person name="Varghese N."/>
            <person name="Submissions Spin"/>
        </authorList>
    </citation>
    <scope>NUCLEOTIDE SEQUENCE [LARGE SCALE GENOMIC DNA]</scope>
    <source>
        <strain evidence="2">DSM 44875</strain>
    </source>
</reference>
<proteinExistence type="predicted"/>
<name>A0A1C4VAK1_9ACTN</name>
<keyword evidence="2" id="KW-1185">Reference proteome</keyword>
<gene>
    <name evidence="1" type="ORF">GA0070607_1820</name>
</gene>
<dbReference type="EMBL" id="LT607412">
    <property type="protein sequence ID" value="SCE80765.1"/>
    <property type="molecule type" value="Genomic_DNA"/>
</dbReference>
<evidence type="ECO:0000313" key="2">
    <source>
        <dbReference type="Proteomes" id="UP000198243"/>
    </source>
</evidence>